<dbReference type="PANTHER" id="PTHR36121:SF1">
    <property type="entry name" value="PROTEIN SXY"/>
    <property type="match status" value="1"/>
</dbReference>
<proteinExistence type="predicted"/>
<dbReference type="Gene3D" id="3.30.1460.30">
    <property type="entry name" value="YgaC/TfoX-N like chaperone"/>
    <property type="match status" value="1"/>
</dbReference>
<dbReference type="PANTHER" id="PTHR36121">
    <property type="entry name" value="PROTEIN SXY"/>
    <property type="match status" value="1"/>
</dbReference>
<dbReference type="AlphaFoldDB" id="A0A6I3KHE6"/>
<feature type="domain" description="TfoX N-terminal" evidence="1">
    <location>
        <begin position="13"/>
        <end position="105"/>
    </location>
</feature>
<name>A0A6I3KHE6_9HYPH</name>
<reference evidence="2 3" key="1">
    <citation type="submission" date="2019-11" db="EMBL/GenBank/DDBJ databases">
        <title>Identification of a novel strain.</title>
        <authorList>
            <person name="Xu Q."/>
            <person name="Wang G."/>
        </authorList>
    </citation>
    <scope>NUCLEOTIDE SEQUENCE [LARGE SCALE GENOMIC DNA]</scope>
    <source>
        <strain evidence="3">xq</strain>
    </source>
</reference>
<evidence type="ECO:0000313" key="3">
    <source>
        <dbReference type="Proteomes" id="UP000440694"/>
    </source>
</evidence>
<protein>
    <submittedName>
        <fullName evidence="2">Transcriptional regulator</fullName>
    </submittedName>
</protein>
<dbReference type="SUPFAM" id="SSF159894">
    <property type="entry name" value="YgaC/TfoX-N like"/>
    <property type="match status" value="1"/>
</dbReference>
<sequence>MRVSDGFLALLQDQLSDLGTVTARRMFSGAGVYIDGVIFALVIDDVLYLKTDDESRATFEAEGLEPFSFMKQGRRISTSYWRAPELLLDDRTELQRWAARALQAARHAAPRRTRKPKGQVK</sequence>
<accession>A0A6I3KHE6</accession>
<keyword evidence="3" id="KW-1185">Reference proteome</keyword>
<dbReference type="InterPro" id="IPR047525">
    <property type="entry name" value="TfoX-like"/>
</dbReference>
<dbReference type="Proteomes" id="UP000440694">
    <property type="component" value="Unassembled WGS sequence"/>
</dbReference>
<evidence type="ECO:0000313" key="2">
    <source>
        <dbReference type="EMBL" id="MTD93803.1"/>
    </source>
</evidence>
<organism evidence="2 3">
    <name type="scientific">Hyphomicrobium album</name>
    <dbReference type="NCBI Taxonomy" id="2665159"/>
    <lineage>
        <taxon>Bacteria</taxon>
        <taxon>Pseudomonadati</taxon>
        <taxon>Pseudomonadota</taxon>
        <taxon>Alphaproteobacteria</taxon>
        <taxon>Hyphomicrobiales</taxon>
        <taxon>Hyphomicrobiaceae</taxon>
        <taxon>Hyphomicrobium</taxon>
    </lineage>
</organism>
<evidence type="ECO:0000259" key="1">
    <source>
        <dbReference type="Pfam" id="PF04993"/>
    </source>
</evidence>
<comment type="caution">
    <text evidence="2">The sequence shown here is derived from an EMBL/GenBank/DDBJ whole genome shotgun (WGS) entry which is preliminary data.</text>
</comment>
<dbReference type="Pfam" id="PF04993">
    <property type="entry name" value="TfoX_N"/>
    <property type="match status" value="1"/>
</dbReference>
<gene>
    <name evidence="2" type="ORF">GIW81_05580</name>
</gene>
<dbReference type="EMBL" id="WMBQ01000001">
    <property type="protein sequence ID" value="MTD93803.1"/>
    <property type="molecule type" value="Genomic_DNA"/>
</dbReference>
<dbReference type="InterPro" id="IPR007076">
    <property type="entry name" value="TfoX_N"/>
</dbReference>